<protein>
    <submittedName>
        <fullName evidence="1">Uncharacterized protein</fullName>
    </submittedName>
</protein>
<evidence type="ECO:0000313" key="1">
    <source>
        <dbReference type="EMBL" id="KHG21910.1"/>
    </source>
</evidence>
<sequence>MAIHACVLGRVLSCTNPVGYTNLCHTTMSHARV</sequence>
<reference evidence="2" key="1">
    <citation type="submission" date="2014-09" db="EMBL/GenBank/DDBJ databases">
        <authorList>
            <person name="Mudge J."/>
            <person name="Ramaraj T."/>
            <person name="Lindquist I.E."/>
            <person name="Bharti A.K."/>
            <person name="Sundararajan A."/>
            <person name="Cameron C.T."/>
            <person name="Woodward J.E."/>
            <person name="May G.D."/>
            <person name="Brubaker C."/>
            <person name="Broadhvest J."/>
            <person name="Wilkins T.A."/>
        </authorList>
    </citation>
    <scope>NUCLEOTIDE SEQUENCE</scope>
    <source>
        <strain evidence="2">cv. AKA8401</strain>
    </source>
</reference>
<organism evidence="1 2">
    <name type="scientific">Gossypium arboreum</name>
    <name type="common">Tree cotton</name>
    <name type="synonym">Gossypium nanking</name>
    <dbReference type="NCBI Taxonomy" id="29729"/>
    <lineage>
        <taxon>Eukaryota</taxon>
        <taxon>Viridiplantae</taxon>
        <taxon>Streptophyta</taxon>
        <taxon>Embryophyta</taxon>
        <taxon>Tracheophyta</taxon>
        <taxon>Spermatophyta</taxon>
        <taxon>Magnoliopsida</taxon>
        <taxon>eudicotyledons</taxon>
        <taxon>Gunneridae</taxon>
        <taxon>Pentapetalae</taxon>
        <taxon>rosids</taxon>
        <taxon>malvids</taxon>
        <taxon>Malvales</taxon>
        <taxon>Malvaceae</taxon>
        <taxon>Malvoideae</taxon>
        <taxon>Gossypium</taxon>
    </lineage>
</organism>
<accession>A0A0B0PAF0</accession>
<gene>
    <name evidence="1" type="ORF">F383_28100</name>
</gene>
<name>A0A0B0PAF0_GOSAR</name>
<proteinExistence type="predicted"/>
<evidence type="ECO:0000313" key="2">
    <source>
        <dbReference type="Proteomes" id="UP000032142"/>
    </source>
</evidence>
<dbReference type="Proteomes" id="UP000032142">
    <property type="component" value="Unassembled WGS sequence"/>
</dbReference>
<dbReference type="AlphaFoldDB" id="A0A0B0PAF0"/>
<keyword evidence="2" id="KW-1185">Reference proteome</keyword>
<dbReference type="EMBL" id="KN420063">
    <property type="protein sequence ID" value="KHG21910.1"/>
    <property type="molecule type" value="Genomic_DNA"/>
</dbReference>